<proteinExistence type="predicted"/>
<reference evidence="4 5" key="1">
    <citation type="submission" date="2022-05" db="EMBL/GenBank/DDBJ databases">
        <title>Genome Sequencing of Bee-Associated Microbes.</title>
        <authorList>
            <person name="Dunlap C."/>
        </authorList>
    </citation>
    <scope>NUCLEOTIDE SEQUENCE [LARGE SCALE GENOMIC DNA]</scope>
    <source>
        <strain evidence="4 5">NRRL BD-083</strain>
    </source>
</reference>
<keyword evidence="2" id="KW-0178">Competence</keyword>
<keyword evidence="3" id="KW-1133">Transmembrane helix</keyword>
<dbReference type="Pfam" id="PF07963">
    <property type="entry name" value="N_methyl"/>
    <property type="match status" value="1"/>
</dbReference>
<dbReference type="InterPro" id="IPR012902">
    <property type="entry name" value="N_methyl_site"/>
</dbReference>
<feature type="transmembrane region" description="Helical" evidence="3">
    <location>
        <begin position="12"/>
        <end position="32"/>
    </location>
</feature>
<dbReference type="Proteomes" id="UP001527052">
    <property type="component" value="Unassembled WGS sequence"/>
</dbReference>
<evidence type="ECO:0000256" key="2">
    <source>
        <dbReference type="ARBA" id="ARBA00023287"/>
    </source>
</evidence>
<organism evidence="4 5">
    <name type="scientific">Lysinibacillus xylanilyticus</name>
    <dbReference type="NCBI Taxonomy" id="582475"/>
    <lineage>
        <taxon>Bacteria</taxon>
        <taxon>Bacillati</taxon>
        <taxon>Bacillota</taxon>
        <taxon>Bacilli</taxon>
        <taxon>Bacillales</taxon>
        <taxon>Bacillaceae</taxon>
        <taxon>Lysinibacillus</taxon>
    </lineage>
</organism>
<sequence length="147" mass="16751">MTIKNERGFTLVEVLATLIIFSLVFILVWSIFFQGTNYSKKAVSKNQLQQEANVIISSLNSIHKRSTEYSVTSNSCSFSIQYTAHNVAKTEVFENSQMCIKLANSFTNPVYPKTTNVEIELIIEEKDHPNNKVTINTLLSRLKEEQK</sequence>
<comment type="caution">
    <text evidence="4">The sequence shown here is derived from an EMBL/GenBank/DDBJ whole genome shotgun (WGS) entry which is preliminary data.</text>
</comment>
<keyword evidence="5" id="KW-1185">Reference proteome</keyword>
<keyword evidence="3" id="KW-0812">Transmembrane</keyword>
<accession>A0ABT4EJ30</accession>
<dbReference type="EMBL" id="JAMDLZ010000004">
    <property type="protein sequence ID" value="MCY9545651.1"/>
    <property type="molecule type" value="Genomic_DNA"/>
</dbReference>
<evidence type="ECO:0000256" key="1">
    <source>
        <dbReference type="ARBA" id="ARBA00004241"/>
    </source>
</evidence>
<gene>
    <name evidence="4" type="ORF">M5W82_01705</name>
</gene>
<comment type="subcellular location">
    <subcellularLocation>
        <location evidence="1">Cell surface</location>
    </subcellularLocation>
</comment>
<dbReference type="RefSeq" id="WP_268635830.1">
    <property type="nucleotide sequence ID" value="NZ_JAMDLZ010000004.1"/>
</dbReference>
<dbReference type="NCBIfam" id="TIGR02532">
    <property type="entry name" value="IV_pilin_GFxxxE"/>
    <property type="match status" value="1"/>
</dbReference>
<protein>
    <submittedName>
        <fullName evidence="4">Prepilin-type N-terminal cleavage/methylation domain-containing protein</fullName>
    </submittedName>
</protein>
<evidence type="ECO:0000313" key="5">
    <source>
        <dbReference type="Proteomes" id="UP001527052"/>
    </source>
</evidence>
<name>A0ABT4EJ30_9BACI</name>
<evidence type="ECO:0000256" key="3">
    <source>
        <dbReference type="SAM" id="Phobius"/>
    </source>
</evidence>
<dbReference type="PROSITE" id="PS00409">
    <property type="entry name" value="PROKAR_NTER_METHYL"/>
    <property type="match status" value="1"/>
</dbReference>
<evidence type="ECO:0000313" key="4">
    <source>
        <dbReference type="EMBL" id="MCY9545651.1"/>
    </source>
</evidence>
<keyword evidence="3" id="KW-0472">Membrane</keyword>